<accession>A0AAD7FVX8</accession>
<protein>
    <recommendedName>
        <fullName evidence="3">F-box domain-containing protein</fullName>
    </recommendedName>
</protein>
<dbReference type="AlphaFoldDB" id="A0AAD7FVX8"/>
<name>A0AAD7FVX8_9AGAR</name>
<organism evidence="1 2">
    <name type="scientific">Roridomyces roridus</name>
    <dbReference type="NCBI Taxonomy" id="1738132"/>
    <lineage>
        <taxon>Eukaryota</taxon>
        <taxon>Fungi</taxon>
        <taxon>Dikarya</taxon>
        <taxon>Basidiomycota</taxon>
        <taxon>Agaricomycotina</taxon>
        <taxon>Agaricomycetes</taxon>
        <taxon>Agaricomycetidae</taxon>
        <taxon>Agaricales</taxon>
        <taxon>Marasmiineae</taxon>
        <taxon>Mycenaceae</taxon>
        <taxon>Roridomyces</taxon>
    </lineage>
</organism>
<sequence length="368" mass="41851">MALLPPELCAIICDQVQDSDTLANLCRTSRLFQDRAQRILYHAIDLRKRPRRSVKSWALSVTRNAHLATRVHSLVLAFPETLDPSDATKIAGALHTCVNLKELELCHADLHPRTLPMHVWMIQDCPFRLDIFRNSYFSAGPWWMEKFWEAQTEIRALSVLAGTSIPNGTSTMPHLVAVHTPQFYDLPRDKPLQRIHANLDRNLSDLAPYAQSLTILNLQRVWMDEDLPLSSALDTIASTLPLLCHLWLVEKTTTERYLPASDRVPTPALRRLTKLQTFVFHVRNVDFFVDDVTDTEYFLEVQEDMRELGYDIMATQPTLRRVNLGAEPLDAAPSSQTCVLTRSPEGTILVEHGTEFDSEAASLFWSPL</sequence>
<dbReference type="EMBL" id="JARKIF010000002">
    <property type="protein sequence ID" value="KAJ7646607.1"/>
    <property type="molecule type" value="Genomic_DNA"/>
</dbReference>
<dbReference type="Proteomes" id="UP001221142">
    <property type="component" value="Unassembled WGS sequence"/>
</dbReference>
<evidence type="ECO:0008006" key="3">
    <source>
        <dbReference type="Google" id="ProtNLM"/>
    </source>
</evidence>
<evidence type="ECO:0000313" key="1">
    <source>
        <dbReference type="EMBL" id="KAJ7646607.1"/>
    </source>
</evidence>
<proteinExistence type="predicted"/>
<gene>
    <name evidence="1" type="ORF">FB45DRAFT_178443</name>
</gene>
<keyword evidence="2" id="KW-1185">Reference proteome</keyword>
<evidence type="ECO:0000313" key="2">
    <source>
        <dbReference type="Proteomes" id="UP001221142"/>
    </source>
</evidence>
<comment type="caution">
    <text evidence="1">The sequence shown here is derived from an EMBL/GenBank/DDBJ whole genome shotgun (WGS) entry which is preliminary data.</text>
</comment>
<feature type="non-terminal residue" evidence="1">
    <location>
        <position position="1"/>
    </location>
</feature>
<reference evidence="1" key="1">
    <citation type="submission" date="2023-03" db="EMBL/GenBank/DDBJ databases">
        <title>Massive genome expansion in bonnet fungi (Mycena s.s.) driven by repeated elements and novel gene families across ecological guilds.</title>
        <authorList>
            <consortium name="Lawrence Berkeley National Laboratory"/>
            <person name="Harder C.B."/>
            <person name="Miyauchi S."/>
            <person name="Viragh M."/>
            <person name="Kuo A."/>
            <person name="Thoen E."/>
            <person name="Andreopoulos B."/>
            <person name="Lu D."/>
            <person name="Skrede I."/>
            <person name="Drula E."/>
            <person name="Henrissat B."/>
            <person name="Morin E."/>
            <person name="Kohler A."/>
            <person name="Barry K."/>
            <person name="LaButti K."/>
            <person name="Morin E."/>
            <person name="Salamov A."/>
            <person name="Lipzen A."/>
            <person name="Mereny Z."/>
            <person name="Hegedus B."/>
            <person name="Baldrian P."/>
            <person name="Stursova M."/>
            <person name="Weitz H."/>
            <person name="Taylor A."/>
            <person name="Grigoriev I.V."/>
            <person name="Nagy L.G."/>
            <person name="Martin F."/>
            <person name="Kauserud H."/>
        </authorList>
    </citation>
    <scope>NUCLEOTIDE SEQUENCE</scope>
    <source>
        <strain evidence="1">9284</strain>
    </source>
</reference>